<organism evidence="1">
    <name type="scientific">marine sediment metagenome</name>
    <dbReference type="NCBI Taxonomy" id="412755"/>
    <lineage>
        <taxon>unclassified sequences</taxon>
        <taxon>metagenomes</taxon>
        <taxon>ecological metagenomes</taxon>
    </lineage>
</organism>
<name>X1D3N4_9ZZZZ</name>
<evidence type="ECO:0000313" key="1">
    <source>
        <dbReference type="EMBL" id="GAH14802.1"/>
    </source>
</evidence>
<accession>X1D3N4</accession>
<reference evidence="1" key="1">
    <citation type="journal article" date="2014" name="Front. Microbiol.">
        <title>High frequency of phylogenetically diverse reductive dehalogenase-homologous genes in deep subseafloor sedimentary metagenomes.</title>
        <authorList>
            <person name="Kawai M."/>
            <person name="Futagami T."/>
            <person name="Toyoda A."/>
            <person name="Takaki Y."/>
            <person name="Nishi S."/>
            <person name="Hori S."/>
            <person name="Arai W."/>
            <person name="Tsubouchi T."/>
            <person name="Morono Y."/>
            <person name="Uchiyama I."/>
            <person name="Ito T."/>
            <person name="Fujiyama A."/>
            <person name="Inagaki F."/>
            <person name="Takami H."/>
        </authorList>
    </citation>
    <scope>NUCLEOTIDE SEQUENCE</scope>
    <source>
        <strain evidence="1">Expedition CK06-06</strain>
    </source>
</reference>
<dbReference type="AlphaFoldDB" id="X1D3N4"/>
<protein>
    <submittedName>
        <fullName evidence="1">Uncharacterized protein</fullName>
    </submittedName>
</protein>
<proteinExistence type="predicted"/>
<gene>
    <name evidence="1" type="ORF">S01H4_63457</name>
</gene>
<dbReference type="EMBL" id="BART01038167">
    <property type="protein sequence ID" value="GAH14802.1"/>
    <property type="molecule type" value="Genomic_DNA"/>
</dbReference>
<comment type="caution">
    <text evidence="1">The sequence shown here is derived from an EMBL/GenBank/DDBJ whole genome shotgun (WGS) entry which is preliminary data.</text>
</comment>
<sequence length="57" mass="6841">MLCNAKISIIFPMRNEEKFIGQSLDFIIANDYPKKIGSFGNRWNERRRSKRNCEKIY</sequence>